<evidence type="ECO:0000259" key="1">
    <source>
        <dbReference type="PROSITE" id="PS50181"/>
    </source>
</evidence>
<dbReference type="Gene3D" id="1.20.1280.50">
    <property type="match status" value="1"/>
</dbReference>
<dbReference type="AlphaFoldDB" id="A0A8E2FDH7"/>
<name>A0A8E2FDH7_9PEZI</name>
<gene>
    <name evidence="2" type="ORF">AOQ84DRAFT_226149</name>
</gene>
<dbReference type="InterPro" id="IPR036047">
    <property type="entry name" value="F-box-like_dom_sf"/>
</dbReference>
<dbReference type="EMBL" id="KV748482">
    <property type="protein sequence ID" value="OCL15147.1"/>
    <property type="molecule type" value="Genomic_DNA"/>
</dbReference>
<evidence type="ECO:0000313" key="2">
    <source>
        <dbReference type="EMBL" id="OCL15147.1"/>
    </source>
</evidence>
<dbReference type="PROSITE" id="PS50181">
    <property type="entry name" value="FBOX"/>
    <property type="match status" value="1"/>
</dbReference>
<feature type="domain" description="F-box" evidence="1">
    <location>
        <begin position="20"/>
        <end position="57"/>
    </location>
</feature>
<keyword evidence="3" id="KW-1185">Reference proteome</keyword>
<dbReference type="OrthoDB" id="3800738at2759"/>
<reference evidence="2 3" key="1">
    <citation type="journal article" date="2016" name="Nat. Commun.">
        <title>Ectomycorrhizal ecology is imprinted in the genome of the dominant symbiotic fungus Cenococcum geophilum.</title>
        <authorList>
            <consortium name="DOE Joint Genome Institute"/>
            <person name="Peter M."/>
            <person name="Kohler A."/>
            <person name="Ohm R.A."/>
            <person name="Kuo A."/>
            <person name="Krutzmann J."/>
            <person name="Morin E."/>
            <person name="Arend M."/>
            <person name="Barry K.W."/>
            <person name="Binder M."/>
            <person name="Choi C."/>
            <person name="Clum A."/>
            <person name="Copeland A."/>
            <person name="Grisel N."/>
            <person name="Haridas S."/>
            <person name="Kipfer T."/>
            <person name="LaButti K."/>
            <person name="Lindquist E."/>
            <person name="Lipzen A."/>
            <person name="Maire R."/>
            <person name="Meier B."/>
            <person name="Mihaltcheva S."/>
            <person name="Molinier V."/>
            <person name="Murat C."/>
            <person name="Poggeler S."/>
            <person name="Quandt C.A."/>
            <person name="Sperisen C."/>
            <person name="Tritt A."/>
            <person name="Tisserant E."/>
            <person name="Crous P.W."/>
            <person name="Henrissat B."/>
            <person name="Nehls U."/>
            <person name="Egli S."/>
            <person name="Spatafora J.W."/>
            <person name="Grigoriev I.V."/>
            <person name="Martin F.M."/>
        </authorList>
    </citation>
    <scope>NUCLEOTIDE SEQUENCE [LARGE SCALE GENOMIC DNA]</scope>
    <source>
        <strain evidence="2 3">CBS 207.34</strain>
    </source>
</reference>
<sequence length="271" mass="31215">MAQADASLPPASQRLCAIFEVLEHILLYLRMEDVVRVQRVCLRWKSVIENSPRLQRLLFLSPKVGGPFRLVAYNDFHVDEVTKDFQGGPIYYEFRTSSGELKQWPLHKLSECDPNLQLDRILSGFCPKRKLSSAFAEDGFHKAPLEPSSDRPQSIKLCRFAFPRKLQNEWFAQQNHSWRSMFLTQPPCTAIELCTPFQARAELSNLVHTIWNKNGVTIGQLIGALRGRERLFFETPCVLDMFIPVEKDMQQSCADIMAYARTRNALAGYRY</sequence>
<dbReference type="Proteomes" id="UP000250140">
    <property type="component" value="Unassembled WGS sequence"/>
</dbReference>
<dbReference type="CDD" id="cd09917">
    <property type="entry name" value="F-box_SF"/>
    <property type="match status" value="1"/>
</dbReference>
<proteinExistence type="predicted"/>
<dbReference type="SUPFAM" id="SSF81383">
    <property type="entry name" value="F-box domain"/>
    <property type="match status" value="1"/>
</dbReference>
<protein>
    <recommendedName>
        <fullName evidence="1">F-box domain-containing protein</fullName>
    </recommendedName>
</protein>
<evidence type="ECO:0000313" key="3">
    <source>
        <dbReference type="Proteomes" id="UP000250140"/>
    </source>
</evidence>
<accession>A0A8E2FDH7</accession>
<organism evidence="2 3">
    <name type="scientific">Glonium stellatum</name>
    <dbReference type="NCBI Taxonomy" id="574774"/>
    <lineage>
        <taxon>Eukaryota</taxon>
        <taxon>Fungi</taxon>
        <taxon>Dikarya</taxon>
        <taxon>Ascomycota</taxon>
        <taxon>Pezizomycotina</taxon>
        <taxon>Dothideomycetes</taxon>
        <taxon>Pleosporomycetidae</taxon>
        <taxon>Gloniales</taxon>
        <taxon>Gloniaceae</taxon>
        <taxon>Glonium</taxon>
    </lineage>
</organism>
<dbReference type="Pfam" id="PF12937">
    <property type="entry name" value="F-box-like"/>
    <property type="match status" value="1"/>
</dbReference>
<dbReference type="InterPro" id="IPR001810">
    <property type="entry name" value="F-box_dom"/>
</dbReference>